<dbReference type="RefSeq" id="WP_011997249.1">
    <property type="nucleotide sequence ID" value="NC_009727.1"/>
</dbReference>
<dbReference type="KEGG" id="cbd:CBUD_1743"/>
<dbReference type="Proteomes" id="UP000008555">
    <property type="component" value="Chromosome"/>
</dbReference>
<dbReference type="NCBIfam" id="NF002049">
    <property type="entry name" value="PRK00881.1"/>
    <property type="match status" value="1"/>
</dbReference>
<evidence type="ECO:0000256" key="4">
    <source>
        <dbReference type="ARBA" id="ARBA00022679"/>
    </source>
</evidence>
<evidence type="ECO:0000313" key="12">
    <source>
        <dbReference type="EMBL" id="ABS78285.2"/>
    </source>
</evidence>
<proteinExistence type="inferred from homology"/>
<dbReference type="Gene3D" id="3.40.50.1380">
    <property type="entry name" value="Methylglyoxal synthase-like domain"/>
    <property type="match status" value="1"/>
</dbReference>
<comment type="pathway">
    <text evidence="1 10">Purine metabolism; IMP biosynthesis via de novo pathway; IMP from 5-formamido-1-(5-phospho-D-ribosyl)imidazole-4-carboxamide: step 1/1.</text>
</comment>
<sequence>MMSRVGDTERPIKRALISTADKIGLIEFISQLVTCSVEIIATGGTAELLKQHQLPVIDVSTYTGFPDIMDGRVKTLHPKIHAGLLARRGIDEKTLDQHAIKPIDLLVVNLYPFVQTVSASNCSLEKAVEQIDIGGPSMLRAAAKNFAAVTVVVDPEDYSRILEEIKTHHGSTTLSTRKRLAQKTFEHLSYYDAHIATYLAEKEGAATLPARLPSIFKKKIDLRYGENPHQTAALYSIDPPLSHSLAEAQLLQGKPLSFNNLLDSDCAYRCVYEGSLSEPACVIVKHATPAGAARAQTQLAAYEKAYATDPLSAFGGIVAFNAPLEAVTAEKILSQQFVEVIIAPDFPAETLRLLQTKPNLRVLRGQPLDSSQITYSFHSITGGVLCQEADATKFSDETFTVVTRRQPTAKEQQDLYFAWQIVKYVKSNAIVYAKDHATLGIGSGQTSRVFAAKIAILKAEEAGLWLTDAVMASDAFFPFSDSIEIAAKAGITAVIQPGGSKRDEEVIKAANEAGMAMLFTHQRHFRH</sequence>
<comment type="catalytic activity">
    <reaction evidence="9 10">
        <text>IMP + H2O = 5-formamido-1-(5-phospho-D-ribosyl)imidazole-4-carboxamide</text>
        <dbReference type="Rhea" id="RHEA:18445"/>
        <dbReference type="ChEBI" id="CHEBI:15377"/>
        <dbReference type="ChEBI" id="CHEBI:58053"/>
        <dbReference type="ChEBI" id="CHEBI:58467"/>
        <dbReference type="EC" id="3.5.4.10"/>
    </reaction>
</comment>
<dbReference type="Gene3D" id="3.40.140.20">
    <property type="match status" value="2"/>
</dbReference>
<evidence type="ECO:0000256" key="6">
    <source>
        <dbReference type="ARBA" id="ARBA00022801"/>
    </source>
</evidence>
<dbReference type="SUPFAM" id="SSF53927">
    <property type="entry name" value="Cytidine deaminase-like"/>
    <property type="match status" value="1"/>
</dbReference>
<dbReference type="InterPro" id="IPR002695">
    <property type="entry name" value="PurH-like"/>
</dbReference>
<evidence type="ECO:0000256" key="7">
    <source>
        <dbReference type="ARBA" id="ARBA00023268"/>
    </source>
</evidence>
<organism evidence="12 13">
    <name type="scientific">Coxiella burnetii (strain Dugway 5J108-111)</name>
    <dbReference type="NCBI Taxonomy" id="434922"/>
    <lineage>
        <taxon>Bacteria</taxon>
        <taxon>Pseudomonadati</taxon>
        <taxon>Pseudomonadota</taxon>
        <taxon>Gammaproteobacteria</taxon>
        <taxon>Legionellales</taxon>
        <taxon>Coxiellaceae</taxon>
        <taxon>Coxiella</taxon>
    </lineage>
</organism>
<keyword evidence="5 10" id="KW-0658">Purine biosynthesis</keyword>
<keyword evidence="4 10" id="KW-0808">Transferase</keyword>
<dbReference type="SMART" id="SM00798">
    <property type="entry name" value="AICARFT_IMPCHas"/>
    <property type="match status" value="1"/>
</dbReference>
<comment type="catalytic activity">
    <reaction evidence="8 10">
        <text>(6R)-10-formyltetrahydrofolate + 5-amino-1-(5-phospho-beta-D-ribosyl)imidazole-4-carboxamide = 5-formamido-1-(5-phospho-D-ribosyl)imidazole-4-carboxamide + (6S)-5,6,7,8-tetrahydrofolate</text>
        <dbReference type="Rhea" id="RHEA:22192"/>
        <dbReference type="ChEBI" id="CHEBI:57453"/>
        <dbReference type="ChEBI" id="CHEBI:58467"/>
        <dbReference type="ChEBI" id="CHEBI:58475"/>
        <dbReference type="ChEBI" id="CHEBI:195366"/>
        <dbReference type="EC" id="2.1.2.3"/>
    </reaction>
</comment>
<dbReference type="PROSITE" id="PS51855">
    <property type="entry name" value="MGS"/>
    <property type="match status" value="1"/>
</dbReference>
<dbReference type="GO" id="GO:0006189">
    <property type="term" value="P:'de novo' IMP biosynthetic process"/>
    <property type="evidence" value="ECO:0007669"/>
    <property type="project" value="UniProtKB-UniRule"/>
</dbReference>
<dbReference type="InterPro" id="IPR016193">
    <property type="entry name" value="Cytidine_deaminase-like"/>
</dbReference>
<dbReference type="SUPFAM" id="SSF52335">
    <property type="entry name" value="Methylglyoxal synthase-like"/>
    <property type="match status" value="1"/>
</dbReference>
<evidence type="ECO:0000256" key="10">
    <source>
        <dbReference type="HAMAP-Rule" id="MF_00139"/>
    </source>
</evidence>
<dbReference type="PIRSF" id="PIRSF000414">
    <property type="entry name" value="AICARFT_IMPCHas"/>
    <property type="match status" value="1"/>
</dbReference>
<dbReference type="CDD" id="cd01421">
    <property type="entry name" value="IMPCH"/>
    <property type="match status" value="1"/>
</dbReference>
<dbReference type="InterPro" id="IPR036914">
    <property type="entry name" value="MGS-like_dom_sf"/>
</dbReference>
<dbReference type="FunFam" id="3.40.140.20:FF:000001">
    <property type="entry name" value="Bifunctional purine biosynthesis protein PurH"/>
    <property type="match status" value="1"/>
</dbReference>
<dbReference type="SMART" id="SM00851">
    <property type="entry name" value="MGS"/>
    <property type="match status" value="1"/>
</dbReference>
<dbReference type="HAMAP" id="MF_00139">
    <property type="entry name" value="PurH"/>
    <property type="match status" value="1"/>
</dbReference>
<evidence type="ECO:0000256" key="2">
    <source>
        <dbReference type="ARBA" id="ARBA00004954"/>
    </source>
</evidence>
<dbReference type="PANTHER" id="PTHR11692:SF0">
    <property type="entry name" value="BIFUNCTIONAL PURINE BIOSYNTHESIS PROTEIN ATIC"/>
    <property type="match status" value="1"/>
</dbReference>
<dbReference type="GO" id="GO:0005829">
    <property type="term" value="C:cytosol"/>
    <property type="evidence" value="ECO:0007669"/>
    <property type="project" value="TreeGrafter"/>
</dbReference>
<dbReference type="PANTHER" id="PTHR11692">
    <property type="entry name" value="BIFUNCTIONAL PURINE BIOSYNTHESIS PROTEIN PURH"/>
    <property type="match status" value="1"/>
</dbReference>
<evidence type="ECO:0000256" key="8">
    <source>
        <dbReference type="ARBA" id="ARBA00050488"/>
    </source>
</evidence>
<dbReference type="NCBIfam" id="TIGR00355">
    <property type="entry name" value="purH"/>
    <property type="match status" value="1"/>
</dbReference>
<evidence type="ECO:0000313" key="13">
    <source>
        <dbReference type="Proteomes" id="UP000008555"/>
    </source>
</evidence>
<dbReference type="EMBL" id="CP000733">
    <property type="protein sequence ID" value="ABS78285.2"/>
    <property type="molecule type" value="Genomic_DNA"/>
</dbReference>
<evidence type="ECO:0000256" key="1">
    <source>
        <dbReference type="ARBA" id="ARBA00004844"/>
    </source>
</evidence>
<feature type="domain" description="MGS-like" evidence="11">
    <location>
        <begin position="3"/>
        <end position="153"/>
    </location>
</feature>
<comment type="domain">
    <text evidence="10">The IMP cyclohydrolase activity resides in the N-terminal region.</text>
</comment>
<comment type="similarity">
    <text evidence="3 10">Belongs to the PurH family.</text>
</comment>
<dbReference type="Pfam" id="PF01808">
    <property type="entry name" value="AICARFT_IMPCHas"/>
    <property type="match status" value="1"/>
</dbReference>
<evidence type="ECO:0000259" key="11">
    <source>
        <dbReference type="PROSITE" id="PS51855"/>
    </source>
</evidence>
<dbReference type="InterPro" id="IPR011607">
    <property type="entry name" value="MGS-like_dom"/>
</dbReference>
<keyword evidence="7 10" id="KW-0511">Multifunctional enzyme</keyword>
<dbReference type="HOGENOM" id="CLU_016316_5_2_6"/>
<dbReference type="InterPro" id="IPR024051">
    <property type="entry name" value="AICAR_Tfase_dup_dom_sf"/>
</dbReference>
<dbReference type="GO" id="GO:0004643">
    <property type="term" value="F:phosphoribosylaminoimidazolecarboxamide formyltransferase activity"/>
    <property type="evidence" value="ECO:0007669"/>
    <property type="project" value="UniProtKB-UniRule"/>
</dbReference>
<dbReference type="EC" id="3.5.4.10" evidence="10"/>
<gene>
    <name evidence="10 12" type="primary">purH</name>
    <name evidence="12" type="ordered locus">CBUD_1743</name>
</gene>
<dbReference type="AlphaFoldDB" id="A9KGN1"/>
<evidence type="ECO:0000256" key="5">
    <source>
        <dbReference type="ARBA" id="ARBA00022755"/>
    </source>
</evidence>
<dbReference type="FunFam" id="3.40.50.1380:FF:000001">
    <property type="entry name" value="Bifunctional purine biosynthesis protein PurH"/>
    <property type="match status" value="1"/>
</dbReference>
<accession>A9KGN1</accession>
<reference evidence="12 13" key="1">
    <citation type="journal article" date="2009" name="Infect. Immun.">
        <title>Comparative genomics reveal extensive transposon-mediated genomic plasticity and diversity among potential effector proteins within the genus Coxiella.</title>
        <authorList>
            <person name="Beare P.A."/>
            <person name="Unsworth N."/>
            <person name="Andoh M."/>
            <person name="Voth D.E."/>
            <person name="Omsland A."/>
            <person name="Gilk S.D."/>
            <person name="Williams K.P."/>
            <person name="Sobral B.W."/>
            <person name="Kupko J.J.III."/>
            <person name="Porcella S.F."/>
            <person name="Samuel J.E."/>
            <person name="Heinzen R.A."/>
        </authorList>
    </citation>
    <scope>NUCLEOTIDE SEQUENCE [LARGE SCALE GENOMIC DNA]</scope>
    <source>
        <strain evidence="12 13">Dugway 5J108-111</strain>
    </source>
</reference>
<keyword evidence="6 10" id="KW-0378">Hydrolase</keyword>
<dbReference type="Pfam" id="PF02142">
    <property type="entry name" value="MGS"/>
    <property type="match status" value="1"/>
</dbReference>
<dbReference type="UniPathway" id="UPA00074">
    <property type="reaction ID" value="UER00133"/>
</dbReference>
<evidence type="ECO:0000256" key="9">
    <source>
        <dbReference type="ARBA" id="ARBA00050687"/>
    </source>
</evidence>
<comment type="pathway">
    <text evidence="2 10">Purine metabolism; IMP biosynthesis via de novo pathway; 5-formamido-1-(5-phospho-D-ribosyl)imidazole-4-carboxamide from 5-amino-1-(5-phospho-D-ribosyl)imidazole-4-carboxamide (10-formyl THF route): step 1/1.</text>
</comment>
<dbReference type="EC" id="2.1.2.3" evidence="10"/>
<name>A9KGN1_COXBN</name>
<evidence type="ECO:0000256" key="3">
    <source>
        <dbReference type="ARBA" id="ARBA00007667"/>
    </source>
</evidence>
<protein>
    <recommendedName>
        <fullName evidence="10">Bifunctional purine biosynthesis protein PurH</fullName>
    </recommendedName>
    <domain>
        <recommendedName>
            <fullName evidence="10">Phosphoribosylaminoimidazolecarboxamide formyltransferase</fullName>
            <ecNumber evidence="10">2.1.2.3</ecNumber>
        </recommendedName>
        <alternativeName>
            <fullName evidence="10">AICAR transformylase</fullName>
        </alternativeName>
    </domain>
    <domain>
        <recommendedName>
            <fullName evidence="10">IMP cyclohydrolase</fullName>
            <ecNumber evidence="10">3.5.4.10</ecNumber>
        </recommendedName>
        <alternativeName>
            <fullName evidence="10">ATIC</fullName>
        </alternativeName>
        <alternativeName>
            <fullName evidence="10">IMP synthase</fullName>
        </alternativeName>
        <alternativeName>
            <fullName evidence="10">Inosinicase</fullName>
        </alternativeName>
    </domain>
</protein>
<dbReference type="GO" id="GO:0003937">
    <property type="term" value="F:IMP cyclohydrolase activity"/>
    <property type="evidence" value="ECO:0007669"/>
    <property type="project" value="UniProtKB-UniRule"/>
</dbReference>